<comment type="caution">
    <text evidence="1">The sequence shown here is derived from an EMBL/GenBank/DDBJ whole genome shotgun (WGS) entry which is preliminary data.</text>
</comment>
<dbReference type="InterPro" id="IPR015942">
    <property type="entry name" value="Asp/Glu/hydantoin_racemase"/>
</dbReference>
<organism evidence="1 2">
    <name type="scientific">Brockia lithotrophica</name>
    <dbReference type="NCBI Taxonomy" id="933949"/>
    <lineage>
        <taxon>Bacteria</taxon>
        <taxon>Bacillati</taxon>
        <taxon>Bacillota</taxon>
        <taxon>Bacilli</taxon>
        <taxon>Bacillales</taxon>
        <taxon>Bacillales Family X. Incertae Sedis</taxon>
        <taxon>Brockia</taxon>
    </lineage>
</organism>
<dbReference type="Proteomes" id="UP000244016">
    <property type="component" value="Unassembled WGS sequence"/>
</dbReference>
<evidence type="ECO:0000313" key="2">
    <source>
        <dbReference type="Proteomes" id="UP000244016"/>
    </source>
</evidence>
<dbReference type="GO" id="GO:0016855">
    <property type="term" value="F:racemase and epimerase activity, acting on amino acids and derivatives"/>
    <property type="evidence" value="ECO:0007669"/>
    <property type="project" value="InterPro"/>
</dbReference>
<dbReference type="EMBL" id="PEBW01000009">
    <property type="protein sequence ID" value="PTQ50901.1"/>
    <property type="molecule type" value="Genomic_DNA"/>
</dbReference>
<evidence type="ECO:0000313" key="1">
    <source>
        <dbReference type="EMBL" id="PTQ50901.1"/>
    </source>
</evidence>
<dbReference type="SUPFAM" id="SSF53681">
    <property type="entry name" value="Aspartate/glutamate racemase"/>
    <property type="match status" value="1"/>
</dbReference>
<dbReference type="InterPro" id="IPR033134">
    <property type="entry name" value="Asp/Glu_racemase_AS_2"/>
</dbReference>
<accession>A0A2T5G3Z3</accession>
<dbReference type="PROSITE" id="PS00924">
    <property type="entry name" value="ASP_GLU_RACEMASE_2"/>
    <property type="match status" value="1"/>
</dbReference>
<protein>
    <submittedName>
        <fullName evidence="1">Aspartate racemase</fullName>
    </submittedName>
</protein>
<dbReference type="AlphaFoldDB" id="A0A2T5G3Z3"/>
<sequence length="64" mass="6809">MHARPRESTLKTASDFPGVERGTEGIILGCTEIGLLLPDANDLSVPAFDTTLIHAQAAVGWFLS</sequence>
<dbReference type="Pfam" id="PF01177">
    <property type="entry name" value="Asp_Glu_race"/>
    <property type="match status" value="1"/>
</dbReference>
<dbReference type="Gene3D" id="3.40.50.1860">
    <property type="match status" value="2"/>
</dbReference>
<gene>
    <name evidence="1" type="ORF">BLITH_1440</name>
</gene>
<name>A0A2T5G3Z3_9BACL</name>
<reference evidence="1 2" key="1">
    <citation type="submission" date="2017-08" db="EMBL/GenBank/DDBJ databases">
        <title>Burning lignite coal seam in the remote Altai Mountains harbors a hydrogen-driven thermophilic microbial community.</title>
        <authorList>
            <person name="Kadnikov V.V."/>
            <person name="Mardanov A.V."/>
            <person name="Ivasenko D."/>
            <person name="Beletsky A.V."/>
            <person name="Karnachuk O.V."/>
            <person name="Ravin N.V."/>
        </authorList>
    </citation>
    <scope>NUCLEOTIDE SEQUENCE [LARGE SCALE GENOMIC DNA]</scope>
    <source>
        <strain evidence="1">AL31</strain>
    </source>
</reference>
<proteinExistence type="predicted"/>
<dbReference type="InterPro" id="IPR001920">
    <property type="entry name" value="Asp/Glu_race"/>
</dbReference>